<accession>A0A378J885</accession>
<evidence type="ECO:0000313" key="4">
    <source>
        <dbReference type="Proteomes" id="UP000254476"/>
    </source>
</evidence>
<dbReference type="EMBL" id="UGOB01000001">
    <property type="protein sequence ID" value="STX43586.1"/>
    <property type="molecule type" value="Genomic_DNA"/>
</dbReference>
<reference evidence="2 4" key="2">
    <citation type="submission" date="2018-06" db="EMBL/GenBank/DDBJ databases">
        <authorList>
            <consortium name="Pathogen Informatics"/>
            <person name="Doyle S."/>
        </authorList>
    </citation>
    <scope>NUCLEOTIDE SEQUENCE [LARGE SCALE GENOMIC DNA]</scope>
    <source>
        <strain evidence="2 4">NCTC12388</strain>
    </source>
</reference>
<sequence length="557" mass="64615">MKIHYIFDVDDTFMVNVSGNLIFNQSIIDWLKKNDIKSISLLTRMDAKNLSITSPIRVELINYLNQNGIKVERVYTPLDLLFRSINPNLPLGGAYESYMFPVEVAVMSIKQIDEKIFNSCAIAHGKYNEIEAMKFLLTQGILNPKEKLIEINEEKKKKIMGEVDNYFNEQYQNGYKHQNGVVDFDVIHELFIHFKLAAQKNPNIEFQELLNQYEQDYQERQQAIPQLEPKQQSALDNYFNVLKKYRNLNYHAHLIKNRVQADDCEFSKGQVYETLVTESAIGSQDVVFFVDDSKREHASLIEAHKNNNFKHRLLYSFPPLSMEFNQETCVSMDNFESIITLQKLRVDLGTHINGTDPLSVNKLKSCVALLNNYGIELQNKGQHQIAANYFKAAFMFSPATDDFAFIRESIINNYLINYDYLNKNAVPDNADEDNLLITSILSDINNQPSFATKIKGVEFELALHRKQHPFFYAESQSRFQLRQVFFNKFTSVQVDEAFEQKIINKLRMIHEEHSEEARMFIKELENKILPQAFKTSLESLLQRADANNHPIDYTSSG</sequence>
<evidence type="ECO:0000313" key="2">
    <source>
        <dbReference type="EMBL" id="STX43586.1"/>
    </source>
</evidence>
<gene>
    <name evidence="1" type="ORF">Lgra_1602</name>
    <name evidence="2" type="ORF">NCTC12388_01132</name>
</gene>
<dbReference type="Proteomes" id="UP000054691">
    <property type="component" value="Unassembled WGS sequence"/>
</dbReference>
<evidence type="ECO:0000313" key="1">
    <source>
        <dbReference type="EMBL" id="KTD10636.1"/>
    </source>
</evidence>
<proteinExistence type="predicted"/>
<dbReference type="STRING" id="45066.Lgra_1602"/>
<keyword evidence="3" id="KW-1185">Reference proteome</keyword>
<evidence type="ECO:0000313" key="3">
    <source>
        <dbReference type="Proteomes" id="UP000054691"/>
    </source>
</evidence>
<dbReference type="Proteomes" id="UP000254476">
    <property type="component" value="Unassembled WGS sequence"/>
</dbReference>
<name>A0A378J885_9GAMM</name>
<dbReference type="RefSeq" id="WP_058498755.1">
    <property type="nucleotide sequence ID" value="NZ_CAAAHW010000001.1"/>
</dbReference>
<reference evidence="1 3" key="1">
    <citation type="submission" date="2015-11" db="EMBL/GenBank/DDBJ databases">
        <title>Genomic analysis of 38 Legionella species identifies large and diverse effector repertoires.</title>
        <authorList>
            <person name="Burstein D."/>
            <person name="Amaro F."/>
            <person name="Zusman T."/>
            <person name="Lifshitz Z."/>
            <person name="Cohen O."/>
            <person name="Gilbert J.A."/>
            <person name="Pupko T."/>
            <person name="Shuman H.A."/>
            <person name="Segal G."/>
        </authorList>
    </citation>
    <scope>NUCLEOTIDE SEQUENCE [LARGE SCALE GENOMIC DNA]</scope>
    <source>
        <strain evidence="1 3">Lyon 8420412</strain>
    </source>
</reference>
<protein>
    <submittedName>
        <fullName evidence="2">Uncharacterized protein</fullName>
    </submittedName>
</protein>
<dbReference type="EMBL" id="LNYE01000022">
    <property type="protein sequence ID" value="KTD10636.1"/>
    <property type="molecule type" value="Genomic_DNA"/>
</dbReference>
<dbReference type="AlphaFoldDB" id="A0A378J885"/>
<organism evidence="2 4">
    <name type="scientific">Legionella gratiana</name>
    <dbReference type="NCBI Taxonomy" id="45066"/>
    <lineage>
        <taxon>Bacteria</taxon>
        <taxon>Pseudomonadati</taxon>
        <taxon>Pseudomonadota</taxon>
        <taxon>Gammaproteobacteria</taxon>
        <taxon>Legionellales</taxon>
        <taxon>Legionellaceae</taxon>
        <taxon>Legionella</taxon>
    </lineage>
</organism>